<feature type="transmembrane region" description="Helical" evidence="2">
    <location>
        <begin position="204"/>
        <end position="225"/>
    </location>
</feature>
<keyword evidence="2" id="KW-1133">Transmembrane helix</keyword>
<feature type="transmembrane region" description="Helical" evidence="2">
    <location>
        <begin position="12"/>
        <end position="31"/>
    </location>
</feature>
<feature type="transmembrane region" description="Helical" evidence="2">
    <location>
        <begin position="144"/>
        <end position="166"/>
    </location>
</feature>
<accession>A0ABS7DNX0</accession>
<feature type="region of interest" description="Disordered" evidence="1">
    <location>
        <begin position="501"/>
        <end position="534"/>
    </location>
</feature>
<feature type="transmembrane region" description="Helical" evidence="2">
    <location>
        <begin position="178"/>
        <end position="197"/>
    </location>
</feature>
<feature type="transmembrane region" description="Helical" evidence="2">
    <location>
        <begin position="371"/>
        <end position="389"/>
    </location>
</feature>
<dbReference type="Pfam" id="PF07556">
    <property type="entry name" value="DUF1538"/>
    <property type="match status" value="2"/>
</dbReference>
<protein>
    <submittedName>
        <fullName evidence="3">DUF1538 domain-containing protein</fullName>
    </submittedName>
</protein>
<feature type="transmembrane region" description="Helical" evidence="2">
    <location>
        <begin position="395"/>
        <end position="413"/>
    </location>
</feature>
<feature type="compositionally biased region" description="Basic and acidic residues" evidence="1">
    <location>
        <begin position="518"/>
        <end position="534"/>
    </location>
</feature>
<evidence type="ECO:0000256" key="2">
    <source>
        <dbReference type="SAM" id="Phobius"/>
    </source>
</evidence>
<organism evidence="3 4">
    <name type="scientific">Caproiciproducens faecalis</name>
    <dbReference type="NCBI Taxonomy" id="2820301"/>
    <lineage>
        <taxon>Bacteria</taxon>
        <taxon>Bacillati</taxon>
        <taxon>Bacillota</taxon>
        <taxon>Clostridia</taxon>
        <taxon>Eubacteriales</taxon>
        <taxon>Acutalibacteraceae</taxon>
        <taxon>Caproiciproducens</taxon>
    </lineage>
</organism>
<proteinExistence type="predicted"/>
<dbReference type="Proteomes" id="UP000719942">
    <property type="component" value="Unassembled WGS sequence"/>
</dbReference>
<sequence>MNGVMTEKLKESVQSVLPVSIIVILLNFTIAPMPAGTLMMFFTGLILLIAGMSVFTLGAEISMIPMGETIGSVLTKSRKLWLMVVSSFILGVVVTVAEPDLQVLTKQVPAVPDAALIASVACGVGVFLVLALLRILFQMNLSHVLIASYVFVFIIAALTAPDYLAVSFDSGGVTTGPITVPFILALGLGVSAVRGGSTAEEDSFGLCALCSIGPILAVLVTGMFFDPSGTGFAFESATSVDSFEELVSLFSNGFLQFFKEVCIVLIPIVVIFAFLQLVKLKLPKTQLIRIMVGIIYTLIGLSLFLTGVNIGFMPAGTYLGRSIASLPYRWILIPLSAVIGCCVVFAEPAVHVLNNQVEEITSGAISRNMMMAGLSVGVGIALSLAMIRIMTHTPIGFFLVPGYAVALGMTFFSPKIFTAIAFDSGGVAAGTMAAAFLLPFASGACDAMGGNIMTDAFGIIALVAMMPIITVQSIGIVYQIKLRRAEKEEKPEEIQPEEVFEISENPEKSGIFLANSAESRENRTIDSDSSGKEE</sequence>
<feature type="transmembrane region" description="Helical" evidence="2">
    <location>
        <begin position="456"/>
        <end position="478"/>
    </location>
</feature>
<evidence type="ECO:0000313" key="4">
    <source>
        <dbReference type="Proteomes" id="UP000719942"/>
    </source>
</evidence>
<feature type="transmembrane region" description="Helical" evidence="2">
    <location>
        <begin position="117"/>
        <end position="137"/>
    </location>
</feature>
<dbReference type="EMBL" id="JAGFNZ010000002">
    <property type="protein sequence ID" value="MBW7572510.1"/>
    <property type="molecule type" value="Genomic_DNA"/>
</dbReference>
<keyword evidence="4" id="KW-1185">Reference proteome</keyword>
<reference evidence="3 4" key="1">
    <citation type="submission" date="2021-03" db="EMBL/GenBank/DDBJ databases">
        <title>Caproiciproducens sp. nov. isolated from feces of cow.</title>
        <authorList>
            <person name="Choi J.-Y."/>
        </authorList>
    </citation>
    <scope>NUCLEOTIDE SEQUENCE [LARGE SCALE GENOMIC DNA]</scope>
    <source>
        <strain evidence="3 4">AGMB10547</strain>
    </source>
</reference>
<feature type="transmembrane region" description="Helical" evidence="2">
    <location>
        <begin position="425"/>
        <end position="444"/>
    </location>
</feature>
<feature type="transmembrane region" description="Helical" evidence="2">
    <location>
        <begin position="37"/>
        <end position="59"/>
    </location>
</feature>
<feature type="transmembrane region" description="Helical" evidence="2">
    <location>
        <begin position="330"/>
        <end position="350"/>
    </location>
</feature>
<feature type="transmembrane region" description="Helical" evidence="2">
    <location>
        <begin position="257"/>
        <end position="278"/>
    </location>
</feature>
<name>A0ABS7DNX0_9FIRM</name>
<dbReference type="InterPro" id="IPR011435">
    <property type="entry name" value="UmpAB"/>
</dbReference>
<keyword evidence="2" id="KW-0472">Membrane</keyword>
<feature type="transmembrane region" description="Helical" evidence="2">
    <location>
        <begin position="80"/>
        <end position="97"/>
    </location>
</feature>
<feature type="transmembrane region" description="Helical" evidence="2">
    <location>
        <begin position="290"/>
        <end position="310"/>
    </location>
</feature>
<evidence type="ECO:0000313" key="3">
    <source>
        <dbReference type="EMBL" id="MBW7572510.1"/>
    </source>
</evidence>
<evidence type="ECO:0000256" key="1">
    <source>
        <dbReference type="SAM" id="MobiDB-lite"/>
    </source>
</evidence>
<comment type="caution">
    <text evidence="3">The sequence shown here is derived from an EMBL/GenBank/DDBJ whole genome shotgun (WGS) entry which is preliminary data.</text>
</comment>
<gene>
    <name evidence="3" type="ORF">J5W02_06755</name>
</gene>
<keyword evidence="2" id="KW-0812">Transmembrane</keyword>